<dbReference type="AlphaFoldDB" id="A0A7K7IGK8"/>
<proteinExistence type="predicted"/>
<dbReference type="GO" id="GO:0000226">
    <property type="term" value="P:microtubule cytoskeleton organization"/>
    <property type="evidence" value="ECO:0007669"/>
    <property type="project" value="TreeGrafter"/>
</dbReference>
<keyword evidence="3" id="KW-1185">Reference proteome</keyword>
<evidence type="ECO:0000256" key="1">
    <source>
        <dbReference type="SAM" id="MobiDB-lite"/>
    </source>
</evidence>
<dbReference type="GO" id="GO:0005930">
    <property type="term" value="C:axoneme"/>
    <property type="evidence" value="ECO:0007669"/>
    <property type="project" value="TreeGrafter"/>
</dbReference>
<dbReference type="EMBL" id="VZSM01001650">
    <property type="protein sequence ID" value="NWY93302.1"/>
    <property type="molecule type" value="Genomic_DNA"/>
</dbReference>
<dbReference type="Pfam" id="PF15244">
    <property type="entry name" value="HSD3"/>
    <property type="match status" value="1"/>
</dbReference>
<feature type="non-terminal residue" evidence="2">
    <location>
        <position position="1"/>
    </location>
</feature>
<protein>
    <submittedName>
        <fullName evidence="2">SPAT7 protein</fullName>
    </submittedName>
</protein>
<dbReference type="GO" id="GO:0036064">
    <property type="term" value="C:ciliary basal body"/>
    <property type="evidence" value="ECO:0007669"/>
    <property type="project" value="TreeGrafter"/>
</dbReference>
<reference evidence="2 3" key="1">
    <citation type="submission" date="2019-09" db="EMBL/GenBank/DDBJ databases">
        <title>Bird 10,000 Genomes (B10K) Project - Family phase.</title>
        <authorList>
            <person name="Zhang G."/>
        </authorList>
    </citation>
    <scope>NUCLEOTIDE SEQUENCE [LARGE SCALE GENOMIC DNA]</scope>
    <source>
        <strain evidence="2">OUT-0011</strain>
        <tissue evidence="2">Muscle</tissue>
    </source>
</reference>
<evidence type="ECO:0000313" key="2">
    <source>
        <dbReference type="EMBL" id="NWY93302.1"/>
    </source>
</evidence>
<dbReference type="PANTHER" id="PTHR14917">
    <property type="entry name" value="SPERMATOGENESIS-ASSOCIATED PROTEIN 7"/>
    <property type="match status" value="1"/>
</dbReference>
<organism evidence="2 3">
    <name type="scientific">Loxia curvirostra</name>
    <name type="common">Red crossbill</name>
    <dbReference type="NCBI Taxonomy" id="64802"/>
    <lineage>
        <taxon>Eukaryota</taxon>
        <taxon>Metazoa</taxon>
        <taxon>Chordata</taxon>
        <taxon>Craniata</taxon>
        <taxon>Vertebrata</taxon>
        <taxon>Euteleostomi</taxon>
        <taxon>Archelosauria</taxon>
        <taxon>Archosauria</taxon>
        <taxon>Dinosauria</taxon>
        <taxon>Saurischia</taxon>
        <taxon>Theropoda</taxon>
        <taxon>Coelurosauria</taxon>
        <taxon>Aves</taxon>
        <taxon>Neognathae</taxon>
        <taxon>Neoaves</taxon>
        <taxon>Telluraves</taxon>
        <taxon>Australaves</taxon>
        <taxon>Passeriformes</taxon>
        <taxon>Passeroidea</taxon>
        <taxon>Fringillidae</taxon>
        <taxon>Carduelinae</taxon>
        <taxon>Loxia</taxon>
    </lineage>
</organism>
<dbReference type="OrthoDB" id="6263678at2759"/>
<dbReference type="Proteomes" id="UP000564784">
    <property type="component" value="Unassembled WGS sequence"/>
</dbReference>
<dbReference type="PANTHER" id="PTHR14917:SF2">
    <property type="entry name" value="SPERMATOGENESIS-ASSOCIATED PROTEIN 7"/>
    <property type="match status" value="1"/>
</dbReference>
<dbReference type="GO" id="GO:0045494">
    <property type="term" value="P:photoreceptor cell maintenance"/>
    <property type="evidence" value="ECO:0007669"/>
    <property type="project" value="TreeGrafter"/>
</dbReference>
<feature type="non-terminal residue" evidence="2">
    <location>
        <position position="121"/>
    </location>
</feature>
<name>A0A7K7IGK8_LOXCU</name>
<dbReference type="GO" id="GO:0120200">
    <property type="term" value="C:rod photoreceptor outer segment"/>
    <property type="evidence" value="ECO:0007669"/>
    <property type="project" value="TreeGrafter"/>
</dbReference>
<dbReference type="InterPro" id="IPR029357">
    <property type="entry name" value="SPATA7"/>
</dbReference>
<accession>A0A7K7IGK8</accession>
<feature type="region of interest" description="Disordered" evidence="1">
    <location>
        <begin position="65"/>
        <end position="86"/>
    </location>
</feature>
<sequence>REEELLYLTFIEEVTNEILRLGIFSSRVLDQLFECHIEENKNRLDEGKMRQMLVVLKSDLGCNQDSDTEPIHAGQEASGPVEQQECDTREELEFSLCKDHRLRRATKNEEFLETRDLSLKK</sequence>
<gene>
    <name evidence="2" type="primary">Spata7</name>
    <name evidence="2" type="ORF">LOXCUR_R03854</name>
</gene>
<dbReference type="GO" id="GO:0120206">
    <property type="term" value="C:photoreceptor distal connecting cilium"/>
    <property type="evidence" value="ECO:0007669"/>
    <property type="project" value="TreeGrafter"/>
</dbReference>
<evidence type="ECO:0000313" key="3">
    <source>
        <dbReference type="Proteomes" id="UP000564784"/>
    </source>
</evidence>
<comment type="caution">
    <text evidence="2">The sequence shown here is derived from an EMBL/GenBank/DDBJ whole genome shotgun (WGS) entry which is preliminary data.</text>
</comment>